<evidence type="ECO:0000313" key="2">
    <source>
        <dbReference type="Proteomes" id="UP000246740"/>
    </source>
</evidence>
<evidence type="ECO:0000313" key="1">
    <source>
        <dbReference type="EMBL" id="PWZ01764.1"/>
    </source>
</evidence>
<dbReference type="Proteomes" id="UP000246740">
    <property type="component" value="Unassembled WGS sequence"/>
</dbReference>
<accession>A0A317XTV1</accession>
<reference evidence="1 2" key="1">
    <citation type="journal article" date="2018" name="Mol. Biol. Evol.">
        <title>Broad Genomic Sampling Reveals a Smut Pathogenic Ancestry of the Fungal Clade Ustilaginomycotina.</title>
        <authorList>
            <person name="Kijpornyongpan T."/>
            <person name="Mondo S.J."/>
            <person name="Barry K."/>
            <person name="Sandor L."/>
            <person name="Lee J."/>
            <person name="Lipzen A."/>
            <person name="Pangilinan J."/>
            <person name="LaButti K."/>
            <person name="Hainaut M."/>
            <person name="Henrissat B."/>
            <person name="Grigoriev I.V."/>
            <person name="Spatafora J.W."/>
            <person name="Aime M.C."/>
        </authorList>
    </citation>
    <scope>NUCLEOTIDE SEQUENCE [LARGE SCALE GENOMIC DNA]</scope>
    <source>
        <strain evidence="1 2">MCA 3645</strain>
    </source>
</reference>
<name>A0A317XTV1_9BASI</name>
<organism evidence="1 2">
    <name type="scientific">Testicularia cyperi</name>
    <dbReference type="NCBI Taxonomy" id="1882483"/>
    <lineage>
        <taxon>Eukaryota</taxon>
        <taxon>Fungi</taxon>
        <taxon>Dikarya</taxon>
        <taxon>Basidiomycota</taxon>
        <taxon>Ustilaginomycotina</taxon>
        <taxon>Ustilaginomycetes</taxon>
        <taxon>Ustilaginales</taxon>
        <taxon>Anthracoideaceae</taxon>
        <taxon>Testicularia</taxon>
    </lineage>
</organism>
<sequence>MQFPTAMIVQYEPQPFLVQPSPTGLARRAEVEYEAQARWATRYHSSPSQSTTHFGQGRTAAMQPAAFSGKSCLAETSTWRLHANKTNAPRFVHNRTVSTQHRSTTGQQRQIQYCAVLYMQGLMPSQSMCTLLNYTGRQPATPVGS</sequence>
<protein>
    <submittedName>
        <fullName evidence="1">Uncharacterized protein</fullName>
    </submittedName>
</protein>
<dbReference type="InParanoid" id="A0A317XTV1"/>
<proteinExistence type="predicted"/>
<gene>
    <name evidence="1" type="ORF">BCV70DRAFT_80066</name>
</gene>
<dbReference type="AlphaFoldDB" id="A0A317XTV1"/>
<keyword evidence="2" id="KW-1185">Reference proteome</keyword>
<dbReference type="EMBL" id="KZ819190">
    <property type="protein sequence ID" value="PWZ01764.1"/>
    <property type="molecule type" value="Genomic_DNA"/>
</dbReference>